<evidence type="ECO:0000313" key="1">
    <source>
        <dbReference type="EMBL" id="MCG2591149.1"/>
    </source>
</evidence>
<reference evidence="1" key="2">
    <citation type="submission" date="2024-05" db="EMBL/GenBank/DDBJ databases">
        <title>Rhodohalobacter halophilus gen. nov., sp. nov., a moderately halophilic member of the family Balneolaceae.</title>
        <authorList>
            <person name="Xia J."/>
        </authorList>
    </citation>
    <scope>NUCLEOTIDE SEQUENCE</scope>
    <source>
        <strain evidence="1">WB101</strain>
    </source>
</reference>
<evidence type="ECO:0000313" key="2">
    <source>
        <dbReference type="Proteomes" id="UP001165366"/>
    </source>
</evidence>
<dbReference type="Proteomes" id="UP001165366">
    <property type="component" value="Unassembled WGS sequence"/>
</dbReference>
<protein>
    <submittedName>
        <fullName evidence="1">Uncharacterized protein</fullName>
    </submittedName>
</protein>
<keyword evidence="2" id="KW-1185">Reference proteome</keyword>
<sequence length="99" mass="10803">MSLSVTGKLPVVRFTPDSLSGTTGVCYGKEQEGWGWIEFLRPVPLPSINLSLSVTGWQPVVQCTPESSSGTTGVCYGKEQECWGWTEFQQPIPPLSVKL</sequence>
<dbReference type="EMBL" id="JAKLWS010000116">
    <property type="protein sequence ID" value="MCG2591149.1"/>
    <property type="molecule type" value="Genomic_DNA"/>
</dbReference>
<name>A0ABS9KJY5_9BACT</name>
<accession>A0ABS9KJY5</accession>
<organism evidence="1 2">
    <name type="scientific">Rhodohalobacter sulfatireducens</name>
    <dbReference type="NCBI Taxonomy" id="2911366"/>
    <lineage>
        <taxon>Bacteria</taxon>
        <taxon>Pseudomonadati</taxon>
        <taxon>Balneolota</taxon>
        <taxon>Balneolia</taxon>
        <taxon>Balneolales</taxon>
        <taxon>Balneolaceae</taxon>
        <taxon>Rhodohalobacter</taxon>
    </lineage>
</organism>
<comment type="caution">
    <text evidence="1">The sequence shown here is derived from an EMBL/GenBank/DDBJ whole genome shotgun (WGS) entry which is preliminary data.</text>
</comment>
<gene>
    <name evidence="1" type="ORF">L6773_21470</name>
</gene>
<dbReference type="RefSeq" id="WP_237856707.1">
    <property type="nucleotide sequence ID" value="NZ_JAKLWS010000116.1"/>
</dbReference>
<proteinExistence type="predicted"/>
<feature type="non-terminal residue" evidence="1">
    <location>
        <position position="99"/>
    </location>
</feature>
<reference evidence="1" key="1">
    <citation type="submission" date="2022-01" db="EMBL/GenBank/DDBJ databases">
        <authorList>
            <person name="Wang Y."/>
        </authorList>
    </citation>
    <scope>NUCLEOTIDE SEQUENCE</scope>
    <source>
        <strain evidence="1">WB101</strain>
    </source>
</reference>